<protein>
    <submittedName>
        <fullName evidence="1">Uncharacterized protein</fullName>
    </submittedName>
</protein>
<proteinExistence type="predicted"/>
<evidence type="ECO:0000313" key="1">
    <source>
        <dbReference type="EMBL" id="MCD9646937.1"/>
    </source>
</evidence>
<dbReference type="Proteomes" id="UP000823775">
    <property type="component" value="Unassembled WGS sequence"/>
</dbReference>
<evidence type="ECO:0000313" key="2">
    <source>
        <dbReference type="Proteomes" id="UP000823775"/>
    </source>
</evidence>
<gene>
    <name evidence="1" type="ORF">HAX54_037194</name>
</gene>
<dbReference type="EMBL" id="JACEIK010004974">
    <property type="protein sequence ID" value="MCD9646937.1"/>
    <property type="molecule type" value="Genomic_DNA"/>
</dbReference>
<comment type="caution">
    <text evidence="1">The sequence shown here is derived from an EMBL/GenBank/DDBJ whole genome shotgun (WGS) entry which is preliminary data.</text>
</comment>
<keyword evidence="2" id="KW-1185">Reference proteome</keyword>
<name>A0ABS8VJ88_DATST</name>
<reference evidence="1 2" key="1">
    <citation type="journal article" date="2021" name="BMC Genomics">
        <title>Datura genome reveals duplications of psychoactive alkaloid biosynthetic genes and high mutation rate following tissue culture.</title>
        <authorList>
            <person name="Rajewski A."/>
            <person name="Carter-House D."/>
            <person name="Stajich J."/>
            <person name="Litt A."/>
        </authorList>
    </citation>
    <scope>NUCLEOTIDE SEQUENCE [LARGE SCALE GENOMIC DNA]</scope>
    <source>
        <strain evidence="1">AR-01</strain>
    </source>
</reference>
<accession>A0ABS8VJ88</accession>
<dbReference type="PROSITE" id="PS51257">
    <property type="entry name" value="PROKAR_LIPOPROTEIN"/>
    <property type="match status" value="1"/>
</dbReference>
<sequence>MQICVDRSPIYSLSMVSSCTGHQFLATVVAICCKMVLNSVLFLDPSPIFRFEDRAFGVDEDWRYFVGEPWWRGFDLQSLQKTWWRLRRSRLEFCR</sequence>
<organism evidence="1 2">
    <name type="scientific">Datura stramonium</name>
    <name type="common">Jimsonweed</name>
    <name type="synonym">Common thornapple</name>
    <dbReference type="NCBI Taxonomy" id="4076"/>
    <lineage>
        <taxon>Eukaryota</taxon>
        <taxon>Viridiplantae</taxon>
        <taxon>Streptophyta</taxon>
        <taxon>Embryophyta</taxon>
        <taxon>Tracheophyta</taxon>
        <taxon>Spermatophyta</taxon>
        <taxon>Magnoliopsida</taxon>
        <taxon>eudicotyledons</taxon>
        <taxon>Gunneridae</taxon>
        <taxon>Pentapetalae</taxon>
        <taxon>asterids</taxon>
        <taxon>lamiids</taxon>
        <taxon>Solanales</taxon>
        <taxon>Solanaceae</taxon>
        <taxon>Solanoideae</taxon>
        <taxon>Datureae</taxon>
        <taxon>Datura</taxon>
    </lineage>
</organism>